<dbReference type="InterPro" id="IPR008461">
    <property type="entry name" value="CrtY"/>
</dbReference>
<dbReference type="NCBIfam" id="TIGR01790">
    <property type="entry name" value="carotene-cycl"/>
    <property type="match status" value="1"/>
</dbReference>
<organism evidence="3 4">
    <name type="scientific">Jannaschia donghaensis</name>
    <dbReference type="NCBI Taxonomy" id="420998"/>
    <lineage>
        <taxon>Bacteria</taxon>
        <taxon>Pseudomonadati</taxon>
        <taxon>Pseudomonadota</taxon>
        <taxon>Alphaproteobacteria</taxon>
        <taxon>Rhodobacterales</taxon>
        <taxon>Roseobacteraceae</taxon>
        <taxon>Jannaschia</taxon>
    </lineage>
</organism>
<dbReference type="GO" id="GO:0016117">
    <property type="term" value="P:carotenoid biosynthetic process"/>
    <property type="evidence" value="ECO:0007669"/>
    <property type="project" value="InterPro"/>
</dbReference>
<gene>
    <name evidence="3" type="ORF">JDO7802_01469</name>
</gene>
<keyword evidence="2" id="KW-0812">Transmembrane</keyword>
<reference evidence="3 4" key="1">
    <citation type="submission" date="2015-07" db="EMBL/GenBank/DDBJ databases">
        <authorList>
            <person name="Noorani M."/>
        </authorList>
    </citation>
    <scope>NUCLEOTIDE SEQUENCE [LARGE SCALE GENOMIC DNA]</scope>
    <source>
        <strain evidence="3 4">CECT 7802</strain>
    </source>
</reference>
<dbReference type="SUPFAM" id="SSF51905">
    <property type="entry name" value="FAD/NAD(P)-binding domain"/>
    <property type="match status" value="1"/>
</dbReference>
<dbReference type="Proteomes" id="UP000049222">
    <property type="component" value="Unassembled WGS sequence"/>
</dbReference>
<dbReference type="STRING" id="420998.JDO7802_01469"/>
<keyword evidence="4" id="KW-1185">Reference proteome</keyword>
<evidence type="ECO:0000256" key="2">
    <source>
        <dbReference type="SAM" id="Phobius"/>
    </source>
</evidence>
<dbReference type="InterPro" id="IPR010108">
    <property type="entry name" value="Lycopene_cyclase_b/e"/>
</dbReference>
<dbReference type="Pfam" id="PF05834">
    <property type="entry name" value="Lycopene_cycl"/>
    <property type="match status" value="1"/>
</dbReference>
<dbReference type="RefSeq" id="WP_055084059.1">
    <property type="nucleotide sequence ID" value="NZ_CXSU01000011.1"/>
</dbReference>
<keyword evidence="2" id="KW-0472">Membrane</keyword>
<keyword evidence="2" id="KW-1133">Transmembrane helix</keyword>
<dbReference type="GO" id="GO:0016705">
    <property type="term" value="F:oxidoreductase activity, acting on paired donors, with incorporation or reduction of molecular oxygen"/>
    <property type="evidence" value="ECO:0007669"/>
    <property type="project" value="InterPro"/>
</dbReference>
<feature type="transmembrane region" description="Helical" evidence="2">
    <location>
        <begin position="19"/>
        <end position="37"/>
    </location>
</feature>
<dbReference type="Gene3D" id="3.50.50.60">
    <property type="entry name" value="FAD/NAD(P)-binding domain"/>
    <property type="match status" value="1"/>
</dbReference>
<name>A0A0M6YIF8_9RHOB</name>
<dbReference type="GO" id="GO:0045436">
    <property type="term" value="F:lycopene beta cyclase activity"/>
    <property type="evidence" value="ECO:0007669"/>
    <property type="project" value="InterPro"/>
</dbReference>
<accession>A0A0M6YIF8</accession>
<dbReference type="InterPro" id="IPR036188">
    <property type="entry name" value="FAD/NAD-bd_sf"/>
</dbReference>
<dbReference type="EMBL" id="CXSU01000011">
    <property type="protein sequence ID" value="CTQ49455.1"/>
    <property type="molecule type" value="Genomic_DNA"/>
</dbReference>
<evidence type="ECO:0000256" key="1">
    <source>
        <dbReference type="ARBA" id="ARBA00006599"/>
    </source>
</evidence>
<evidence type="ECO:0000313" key="3">
    <source>
        <dbReference type="EMBL" id="CTQ49455.1"/>
    </source>
</evidence>
<dbReference type="NCBIfam" id="TIGR01789">
    <property type="entry name" value="lycopene_cycl"/>
    <property type="match status" value="1"/>
</dbReference>
<sequence>METQNDPHRPTVPQNDADIVVVGAGLAAAILALRLAALSVPPRILLLEASDTPFGDKTWSFQRTDVAPGVEAWLDHAIAAEWPTQTVRFADLRREIATGYASITSASIARAVAATGHITVRSGARATRLTPTEVVLDGGARIAARCVIDARGHAPGAAMRTAYQKFVGLRVRLAAPHGIAAPVIMDASVPQIDGFRFVYLLPFSTRDIMIEDTRYADGAALDVDAIEAAIHAYAAAHGWTVEAILQRETGVLPVVLGFDRHAFWAGASDVPKIGMRGAFFHSTTGYSLPDAVRVADLVADAWPIGSAALADLLHDHARRRAPRQAFYRFLNRMLFHGAAPENRHLVMQKFYRLPRPTIERFYAGRTSVFDILRILSGRPPIPIHRALRCIPERAPRGPGPEQPEAIQ</sequence>
<protein>
    <submittedName>
        <fullName evidence="3">Lycopene cyclase</fullName>
    </submittedName>
</protein>
<dbReference type="AlphaFoldDB" id="A0A0M6YIF8"/>
<evidence type="ECO:0000313" key="4">
    <source>
        <dbReference type="Proteomes" id="UP000049222"/>
    </source>
</evidence>
<comment type="similarity">
    <text evidence="1">Belongs to the lycopene cyclase family.</text>
</comment>
<proteinExistence type="inferred from homology"/>